<dbReference type="Gene3D" id="3.30.530.20">
    <property type="match status" value="1"/>
</dbReference>
<dbReference type="RefSeq" id="WP_379235139.1">
    <property type="nucleotide sequence ID" value="NZ_JBHSTE010000004.1"/>
</dbReference>
<reference evidence="4" key="1">
    <citation type="journal article" date="2019" name="Int. J. Syst. Evol. Microbiol.">
        <title>The Global Catalogue of Microorganisms (GCM) 10K type strain sequencing project: providing services to taxonomists for standard genome sequencing and annotation.</title>
        <authorList>
            <consortium name="The Broad Institute Genomics Platform"/>
            <consortium name="The Broad Institute Genome Sequencing Center for Infectious Disease"/>
            <person name="Wu L."/>
            <person name="Ma J."/>
        </authorList>
    </citation>
    <scope>NUCLEOTIDE SEQUENCE [LARGE SCALE GENOMIC DNA]</scope>
    <source>
        <strain evidence="4">PCU 280</strain>
    </source>
</reference>
<keyword evidence="4" id="KW-1185">Reference proteome</keyword>
<dbReference type="InterPro" id="IPR023393">
    <property type="entry name" value="START-like_dom_sf"/>
</dbReference>
<feature type="domain" description="Activator of Hsp90 ATPase homologue 1/2-like C-terminal" evidence="2">
    <location>
        <begin position="15"/>
        <end position="154"/>
    </location>
</feature>
<evidence type="ECO:0000313" key="3">
    <source>
        <dbReference type="EMBL" id="MFC6333551.1"/>
    </source>
</evidence>
<name>A0ABW1V7Y6_9BACL</name>
<protein>
    <submittedName>
        <fullName evidence="3">SRPBCC domain-containing protein</fullName>
    </submittedName>
</protein>
<sequence length="157" mass="17661">MNSKRIDSASRVIEAPPTNIYHAFIDPKAFVSWLPPQGMVGELEQFQPFEGGQYRMTLYYVDTDNSSGKTTQNSDVVQATFLELIKDEKIVHQIEFESDDPAYAGKMNMSWSFHIVPEGTKVTIICEDVPQGISQKDHEEGLNSTLANLANYLKKLS</sequence>
<accession>A0ABW1V7Y6</accession>
<evidence type="ECO:0000259" key="2">
    <source>
        <dbReference type="Pfam" id="PF08327"/>
    </source>
</evidence>
<dbReference type="InterPro" id="IPR013538">
    <property type="entry name" value="ASHA1/2-like_C"/>
</dbReference>
<evidence type="ECO:0000256" key="1">
    <source>
        <dbReference type="ARBA" id="ARBA00006817"/>
    </source>
</evidence>
<dbReference type="Proteomes" id="UP001596233">
    <property type="component" value="Unassembled WGS sequence"/>
</dbReference>
<dbReference type="EMBL" id="JBHSTE010000004">
    <property type="protein sequence ID" value="MFC6333551.1"/>
    <property type="molecule type" value="Genomic_DNA"/>
</dbReference>
<comment type="caution">
    <text evidence="3">The sequence shown here is derived from an EMBL/GenBank/DDBJ whole genome shotgun (WGS) entry which is preliminary data.</text>
</comment>
<dbReference type="Pfam" id="PF08327">
    <property type="entry name" value="AHSA1"/>
    <property type="match status" value="1"/>
</dbReference>
<dbReference type="SUPFAM" id="SSF55961">
    <property type="entry name" value="Bet v1-like"/>
    <property type="match status" value="1"/>
</dbReference>
<gene>
    <name evidence="3" type="ORF">ACFP56_13055</name>
</gene>
<evidence type="ECO:0000313" key="4">
    <source>
        <dbReference type="Proteomes" id="UP001596233"/>
    </source>
</evidence>
<comment type="similarity">
    <text evidence="1">Belongs to the AHA1 family.</text>
</comment>
<proteinExistence type="inferred from homology"/>
<organism evidence="3 4">
    <name type="scientific">Paenibacillus septentrionalis</name>
    <dbReference type="NCBI Taxonomy" id="429342"/>
    <lineage>
        <taxon>Bacteria</taxon>
        <taxon>Bacillati</taxon>
        <taxon>Bacillota</taxon>
        <taxon>Bacilli</taxon>
        <taxon>Bacillales</taxon>
        <taxon>Paenibacillaceae</taxon>
        <taxon>Paenibacillus</taxon>
    </lineage>
</organism>